<reference evidence="1" key="1">
    <citation type="journal article" date="2014" name="Front. Microbiol.">
        <title>High frequency of phylogenetically diverse reductive dehalogenase-homologous genes in deep subseafloor sedimentary metagenomes.</title>
        <authorList>
            <person name="Kawai M."/>
            <person name="Futagami T."/>
            <person name="Toyoda A."/>
            <person name="Takaki Y."/>
            <person name="Nishi S."/>
            <person name="Hori S."/>
            <person name="Arai W."/>
            <person name="Tsubouchi T."/>
            <person name="Morono Y."/>
            <person name="Uchiyama I."/>
            <person name="Ito T."/>
            <person name="Fujiyama A."/>
            <person name="Inagaki F."/>
            <person name="Takami H."/>
        </authorList>
    </citation>
    <scope>NUCLEOTIDE SEQUENCE</scope>
    <source>
        <strain evidence="1">Expedition CK06-06</strain>
    </source>
</reference>
<protein>
    <submittedName>
        <fullName evidence="1">Uncharacterized protein</fullName>
    </submittedName>
</protein>
<evidence type="ECO:0000313" key="1">
    <source>
        <dbReference type="EMBL" id="GAI43462.1"/>
    </source>
</evidence>
<dbReference type="EMBL" id="BARV01030625">
    <property type="protein sequence ID" value="GAI43462.1"/>
    <property type="molecule type" value="Genomic_DNA"/>
</dbReference>
<gene>
    <name evidence="1" type="ORF">S06H3_48614</name>
</gene>
<proteinExistence type="predicted"/>
<dbReference type="AlphaFoldDB" id="X1NHH9"/>
<organism evidence="1">
    <name type="scientific">marine sediment metagenome</name>
    <dbReference type="NCBI Taxonomy" id="412755"/>
    <lineage>
        <taxon>unclassified sequences</taxon>
        <taxon>metagenomes</taxon>
        <taxon>ecological metagenomes</taxon>
    </lineage>
</organism>
<accession>X1NHH9</accession>
<name>X1NHH9_9ZZZZ</name>
<feature type="non-terminal residue" evidence="1">
    <location>
        <position position="1"/>
    </location>
</feature>
<comment type="caution">
    <text evidence="1">The sequence shown here is derived from an EMBL/GenBank/DDBJ whole genome shotgun (WGS) entry which is preliminary data.</text>
</comment>
<sequence>SAVTGLLALMQFYKKQRSNLKYRTLSQAVDKAKKEIESGKYLEAFNTSLRASMIAQNLYPEVKADLTEFRKQLSQGK</sequence>